<name>A0ABX0M103_9BURK</name>
<reference evidence="1 2" key="1">
    <citation type="submission" date="2019-09" db="EMBL/GenBank/DDBJ databases">
        <title>Taxonomy of Antarctic Massilia spp.: description of Massilia rubra sp. nov., Massilia aquatica sp. nov., Massilia mucilaginosa sp. nov., Massilia frigida sp. nov. isolated from streams, lakes and regoliths.</title>
        <authorList>
            <person name="Holochova P."/>
            <person name="Sedlacek I."/>
            <person name="Kralova S."/>
            <person name="Maslanova I."/>
            <person name="Busse H.-J."/>
            <person name="Stankova E."/>
            <person name="Vrbovska V."/>
            <person name="Kovarovic V."/>
            <person name="Bartak M."/>
            <person name="Svec P."/>
            <person name="Pantucek R."/>
        </authorList>
    </citation>
    <scope>NUCLEOTIDE SEQUENCE [LARGE SCALE GENOMIC DNA]</scope>
    <source>
        <strain evidence="1 2">CCM 8692</strain>
    </source>
</reference>
<proteinExistence type="predicted"/>
<evidence type="ECO:0000313" key="2">
    <source>
        <dbReference type="Proteomes" id="UP000785613"/>
    </source>
</evidence>
<dbReference type="EMBL" id="VUYU01000027">
    <property type="protein sequence ID" value="NHZ37309.1"/>
    <property type="molecule type" value="Genomic_DNA"/>
</dbReference>
<comment type="caution">
    <text evidence="1">The sequence shown here is derived from an EMBL/GenBank/DDBJ whole genome shotgun (WGS) entry which is preliminary data.</text>
</comment>
<sequence length="203" mass="22870">MGTYVHYSLGDEDGVKTAFLADLGVFLAWLDPRIAEYPDEFPAGMREKILDFMRRGEAALLTASREEARLIDLIIDEYYWNFSFDSHRHPAIDITPSMHKWYRYASELSDVLPAASAVACDYYRALFRGCSLVECDGHVYQSQDDVFHLSWLLPAQVVALLAELEPFESELDAMQDDQAGVLWVLVSLQEAKRAGASLIVAIA</sequence>
<accession>A0ABX0M103</accession>
<dbReference type="RefSeq" id="WP_167230273.1">
    <property type="nucleotide sequence ID" value="NZ_VUYU01000027.1"/>
</dbReference>
<dbReference type="Proteomes" id="UP000785613">
    <property type="component" value="Unassembled WGS sequence"/>
</dbReference>
<gene>
    <name evidence="1" type="ORF">F0185_27475</name>
</gene>
<keyword evidence="2" id="KW-1185">Reference proteome</keyword>
<evidence type="ECO:0000313" key="1">
    <source>
        <dbReference type="EMBL" id="NHZ37309.1"/>
    </source>
</evidence>
<protein>
    <submittedName>
        <fullName evidence="1">Uncharacterized protein</fullName>
    </submittedName>
</protein>
<organism evidence="1 2">
    <name type="scientific">Massilia rubra</name>
    <dbReference type="NCBI Taxonomy" id="2607910"/>
    <lineage>
        <taxon>Bacteria</taxon>
        <taxon>Pseudomonadati</taxon>
        <taxon>Pseudomonadota</taxon>
        <taxon>Betaproteobacteria</taxon>
        <taxon>Burkholderiales</taxon>
        <taxon>Oxalobacteraceae</taxon>
        <taxon>Telluria group</taxon>
        <taxon>Massilia</taxon>
    </lineage>
</organism>